<accession>A0ACB7HLW7</accession>
<reference evidence="2" key="1">
    <citation type="journal article" date="2016" name="Nat. Biotechnol.">
        <title>Sequencing wild and cultivated cassava and related species reveals extensive interspecific hybridization and genetic diversity.</title>
        <authorList>
            <person name="Bredeson J.V."/>
            <person name="Lyons J.B."/>
            <person name="Prochnik S.E."/>
            <person name="Wu G.A."/>
            <person name="Ha C.M."/>
            <person name="Edsinger-Gonzales E."/>
            <person name="Grimwood J."/>
            <person name="Schmutz J."/>
            <person name="Rabbi I.Y."/>
            <person name="Egesi C."/>
            <person name="Nauluvula P."/>
            <person name="Lebot V."/>
            <person name="Ndunguru J."/>
            <person name="Mkamilo G."/>
            <person name="Bart R.S."/>
            <person name="Setter T.L."/>
            <person name="Gleadow R.M."/>
            <person name="Kulakow P."/>
            <person name="Ferguson M.E."/>
            <person name="Rounsley S."/>
            <person name="Rokhsar D.S."/>
        </authorList>
    </citation>
    <scope>NUCLEOTIDE SEQUENCE [LARGE SCALE GENOMIC DNA]</scope>
    <source>
        <strain evidence="2">cv. AM560-2</strain>
    </source>
</reference>
<evidence type="ECO:0000313" key="1">
    <source>
        <dbReference type="EMBL" id="KAG8653732.1"/>
    </source>
</evidence>
<dbReference type="Proteomes" id="UP000091857">
    <property type="component" value="Chromosome 5"/>
</dbReference>
<sequence length="53" mass="5975">MHGCCKKGYILGLSKPTDFIWIGSDSDAVRIQLVTRLEIWFVDFDPVCLGCIN</sequence>
<proteinExistence type="predicted"/>
<organism evidence="1 2">
    <name type="scientific">Manihot esculenta</name>
    <name type="common">Cassava</name>
    <name type="synonym">Jatropha manihot</name>
    <dbReference type="NCBI Taxonomy" id="3983"/>
    <lineage>
        <taxon>Eukaryota</taxon>
        <taxon>Viridiplantae</taxon>
        <taxon>Streptophyta</taxon>
        <taxon>Embryophyta</taxon>
        <taxon>Tracheophyta</taxon>
        <taxon>Spermatophyta</taxon>
        <taxon>Magnoliopsida</taxon>
        <taxon>eudicotyledons</taxon>
        <taxon>Gunneridae</taxon>
        <taxon>Pentapetalae</taxon>
        <taxon>rosids</taxon>
        <taxon>fabids</taxon>
        <taxon>Malpighiales</taxon>
        <taxon>Euphorbiaceae</taxon>
        <taxon>Crotonoideae</taxon>
        <taxon>Manihoteae</taxon>
        <taxon>Manihot</taxon>
    </lineage>
</organism>
<gene>
    <name evidence="1" type="ORF">MANES_05G054150v8</name>
</gene>
<dbReference type="EMBL" id="CM004391">
    <property type="protein sequence ID" value="KAG8653732.1"/>
    <property type="molecule type" value="Genomic_DNA"/>
</dbReference>
<protein>
    <submittedName>
        <fullName evidence="1">Uncharacterized protein</fullName>
    </submittedName>
</protein>
<keyword evidence="2" id="KW-1185">Reference proteome</keyword>
<comment type="caution">
    <text evidence="1">The sequence shown here is derived from an EMBL/GenBank/DDBJ whole genome shotgun (WGS) entry which is preliminary data.</text>
</comment>
<name>A0ACB7HLW7_MANES</name>
<evidence type="ECO:0000313" key="2">
    <source>
        <dbReference type="Proteomes" id="UP000091857"/>
    </source>
</evidence>